<feature type="compositionally biased region" description="Acidic residues" evidence="1">
    <location>
        <begin position="1"/>
        <end position="10"/>
    </location>
</feature>
<proteinExistence type="predicted"/>
<evidence type="ECO:0000313" key="3">
    <source>
        <dbReference type="Proteomes" id="UP000199289"/>
    </source>
</evidence>
<sequence>MTEGTDDDVDETRRASSANRNAERSGDAAERAEEVGN</sequence>
<gene>
    <name evidence="2" type="ORF">SAMN05216278_1013</name>
</gene>
<name>A0A1H0Z513_9EURY</name>
<dbReference type="Proteomes" id="UP000199289">
    <property type="component" value="Unassembled WGS sequence"/>
</dbReference>
<reference evidence="3" key="1">
    <citation type="submission" date="2016-10" db="EMBL/GenBank/DDBJ databases">
        <authorList>
            <person name="Varghese N."/>
            <person name="Submissions S."/>
        </authorList>
    </citation>
    <scope>NUCLEOTIDE SEQUENCE [LARGE SCALE GENOMIC DNA]</scope>
    <source>
        <strain evidence="3">CGMCC 1.12397</strain>
    </source>
</reference>
<protein>
    <submittedName>
        <fullName evidence="2">Uncharacterized protein</fullName>
    </submittedName>
</protein>
<dbReference type="AlphaFoldDB" id="A0A1H0Z513"/>
<feature type="compositionally biased region" description="Basic and acidic residues" evidence="1">
    <location>
        <begin position="21"/>
        <end position="37"/>
    </location>
</feature>
<evidence type="ECO:0000313" key="2">
    <source>
        <dbReference type="EMBL" id="SDQ22400.1"/>
    </source>
</evidence>
<evidence type="ECO:0000256" key="1">
    <source>
        <dbReference type="SAM" id="MobiDB-lite"/>
    </source>
</evidence>
<feature type="region of interest" description="Disordered" evidence="1">
    <location>
        <begin position="1"/>
        <end position="37"/>
    </location>
</feature>
<dbReference type="EMBL" id="FNKQ01000001">
    <property type="protein sequence ID" value="SDQ22400.1"/>
    <property type="molecule type" value="Genomic_DNA"/>
</dbReference>
<accession>A0A1H0Z513</accession>
<organism evidence="2 3">
    <name type="scientific">Halopelagius longus</name>
    <dbReference type="NCBI Taxonomy" id="1236180"/>
    <lineage>
        <taxon>Archaea</taxon>
        <taxon>Methanobacteriati</taxon>
        <taxon>Methanobacteriota</taxon>
        <taxon>Stenosarchaea group</taxon>
        <taxon>Halobacteria</taxon>
        <taxon>Halobacteriales</taxon>
        <taxon>Haloferacaceae</taxon>
    </lineage>
</organism>